<gene>
    <name evidence="1" type="ORF">ASPCADRAFT_211095</name>
</gene>
<dbReference type="VEuPathDB" id="FungiDB:ASPCADRAFT_211095"/>
<evidence type="ECO:0000313" key="1">
    <source>
        <dbReference type="EMBL" id="OOF91264.1"/>
    </source>
</evidence>
<reference evidence="2" key="1">
    <citation type="journal article" date="2017" name="Genome Biol.">
        <title>Comparative genomics reveals high biological diversity and specific adaptations in the industrially and medically important fungal genus Aspergillus.</title>
        <authorList>
            <person name="de Vries R.P."/>
            <person name="Riley R."/>
            <person name="Wiebenga A."/>
            <person name="Aguilar-Osorio G."/>
            <person name="Amillis S."/>
            <person name="Uchima C.A."/>
            <person name="Anderluh G."/>
            <person name="Asadollahi M."/>
            <person name="Askin M."/>
            <person name="Barry K."/>
            <person name="Battaglia E."/>
            <person name="Bayram O."/>
            <person name="Benocci T."/>
            <person name="Braus-Stromeyer S.A."/>
            <person name="Caldana C."/>
            <person name="Canovas D."/>
            <person name="Cerqueira G.C."/>
            <person name="Chen F."/>
            <person name="Chen W."/>
            <person name="Choi C."/>
            <person name="Clum A."/>
            <person name="Dos Santos R.A."/>
            <person name="Damasio A.R."/>
            <person name="Diallinas G."/>
            <person name="Emri T."/>
            <person name="Fekete E."/>
            <person name="Flipphi M."/>
            <person name="Freyberg S."/>
            <person name="Gallo A."/>
            <person name="Gournas C."/>
            <person name="Habgood R."/>
            <person name="Hainaut M."/>
            <person name="Harispe M.L."/>
            <person name="Henrissat B."/>
            <person name="Hilden K.S."/>
            <person name="Hope R."/>
            <person name="Hossain A."/>
            <person name="Karabika E."/>
            <person name="Karaffa L."/>
            <person name="Karanyi Z."/>
            <person name="Krasevec N."/>
            <person name="Kuo A."/>
            <person name="Kusch H."/>
            <person name="LaButti K."/>
            <person name="Lagendijk E.L."/>
            <person name="Lapidus A."/>
            <person name="Levasseur A."/>
            <person name="Lindquist E."/>
            <person name="Lipzen A."/>
            <person name="Logrieco A.F."/>
            <person name="MacCabe A."/>
            <person name="Maekelae M.R."/>
            <person name="Malavazi I."/>
            <person name="Melin P."/>
            <person name="Meyer V."/>
            <person name="Mielnichuk N."/>
            <person name="Miskei M."/>
            <person name="Molnar A.P."/>
            <person name="Mule G."/>
            <person name="Ngan C.Y."/>
            <person name="Orejas M."/>
            <person name="Orosz E."/>
            <person name="Ouedraogo J.P."/>
            <person name="Overkamp K.M."/>
            <person name="Park H.-S."/>
            <person name="Perrone G."/>
            <person name="Piumi F."/>
            <person name="Punt P.J."/>
            <person name="Ram A.F."/>
            <person name="Ramon A."/>
            <person name="Rauscher S."/>
            <person name="Record E."/>
            <person name="Riano-Pachon D.M."/>
            <person name="Robert V."/>
            <person name="Roehrig J."/>
            <person name="Ruller R."/>
            <person name="Salamov A."/>
            <person name="Salih N.S."/>
            <person name="Samson R.A."/>
            <person name="Sandor E."/>
            <person name="Sanguinetti M."/>
            <person name="Schuetze T."/>
            <person name="Sepcic K."/>
            <person name="Shelest E."/>
            <person name="Sherlock G."/>
            <person name="Sophianopoulou V."/>
            <person name="Squina F.M."/>
            <person name="Sun H."/>
            <person name="Susca A."/>
            <person name="Todd R.B."/>
            <person name="Tsang A."/>
            <person name="Unkles S.E."/>
            <person name="van de Wiele N."/>
            <person name="van Rossen-Uffink D."/>
            <person name="Oliveira J.V."/>
            <person name="Vesth T.C."/>
            <person name="Visser J."/>
            <person name="Yu J.-H."/>
            <person name="Zhou M."/>
            <person name="Andersen M.R."/>
            <person name="Archer D.B."/>
            <person name="Baker S.E."/>
            <person name="Benoit I."/>
            <person name="Brakhage A.A."/>
            <person name="Braus G.H."/>
            <person name="Fischer R."/>
            <person name="Frisvad J.C."/>
            <person name="Goldman G.H."/>
            <person name="Houbraken J."/>
            <person name="Oakley B."/>
            <person name="Pocsi I."/>
            <person name="Scazzocchio C."/>
            <person name="Seiboth B."/>
            <person name="vanKuyk P.A."/>
            <person name="Wortman J."/>
            <person name="Dyer P.S."/>
            <person name="Grigoriev I.V."/>
        </authorList>
    </citation>
    <scope>NUCLEOTIDE SEQUENCE [LARGE SCALE GENOMIC DNA]</scope>
    <source>
        <strain evidence="2">ITEM 5010</strain>
    </source>
</reference>
<evidence type="ECO:0000313" key="2">
    <source>
        <dbReference type="Proteomes" id="UP000188318"/>
    </source>
</evidence>
<sequence>MACVDSRGDDTRRDRRVIRRLGGLSACYLPVPTYHAICCGLTAPSYHSGCHPIAPRGPEHLEAFSTFM</sequence>
<keyword evidence="2" id="KW-1185">Reference proteome</keyword>
<protein>
    <submittedName>
        <fullName evidence="1">Uncharacterized protein</fullName>
    </submittedName>
</protein>
<proteinExistence type="predicted"/>
<organism evidence="1 2">
    <name type="scientific">Aspergillus carbonarius (strain ITEM 5010)</name>
    <dbReference type="NCBI Taxonomy" id="602072"/>
    <lineage>
        <taxon>Eukaryota</taxon>
        <taxon>Fungi</taxon>
        <taxon>Dikarya</taxon>
        <taxon>Ascomycota</taxon>
        <taxon>Pezizomycotina</taxon>
        <taxon>Eurotiomycetes</taxon>
        <taxon>Eurotiomycetidae</taxon>
        <taxon>Eurotiales</taxon>
        <taxon>Aspergillaceae</taxon>
        <taxon>Aspergillus</taxon>
        <taxon>Aspergillus subgen. Circumdati</taxon>
    </lineage>
</organism>
<dbReference type="AlphaFoldDB" id="A0A1R3R9V3"/>
<accession>A0A1R3R9V3</accession>
<dbReference type="EMBL" id="KV907511">
    <property type="protein sequence ID" value="OOF91264.1"/>
    <property type="molecule type" value="Genomic_DNA"/>
</dbReference>
<feature type="non-terminal residue" evidence="1">
    <location>
        <position position="68"/>
    </location>
</feature>
<name>A0A1R3R9V3_ASPC5</name>
<dbReference type="Proteomes" id="UP000188318">
    <property type="component" value="Unassembled WGS sequence"/>
</dbReference>